<dbReference type="Gene3D" id="2.10.10.20">
    <property type="entry name" value="Carbohydrate-binding module superfamily 5/12"/>
    <property type="match status" value="1"/>
</dbReference>
<comment type="caution">
    <text evidence="1">The sequence shown here is derived from an EMBL/GenBank/DDBJ whole genome shotgun (WGS) entry which is preliminary data.</text>
</comment>
<dbReference type="Proteomes" id="UP000680714">
    <property type="component" value="Unassembled WGS sequence"/>
</dbReference>
<proteinExistence type="predicted"/>
<reference evidence="1 2" key="1">
    <citation type="submission" date="2021-04" db="EMBL/GenBank/DDBJ databases">
        <title>Magnetospirillum sulfuroxidans sp. nov., a facultative chemolithoautotrophic sulfur-oxidizing alphaproteobacterium isolated from freshwater sediment and proposals for Paramagetospirillum gen. nov., and Magnetospirillaceae fam. nov.</title>
        <authorList>
            <person name="Koziaeva V."/>
            <person name="Geelhoed J.S."/>
            <person name="Sorokin D.Y."/>
            <person name="Grouzdev D.S."/>
        </authorList>
    </citation>
    <scope>NUCLEOTIDE SEQUENCE [LARGE SCALE GENOMIC DNA]</scope>
    <source>
        <strain evidence="1 2">J10</strain>
    </source>
</reference>
<dbReference type="RefSeq" id="WP_211546260.1">
    <property type="nucleotide sequence ID" value="NZ_JAGTUF010000001.1"/>
</dbReference>
<organism evidence="1 2">
    <name type="scientific">Magnetospirillum sulfuroxidans</name>
    <dbReference type="NCBI Taxonomy" id="611300"/>
    <lineage>
        <taxon>Bacteria</taxon>
        <taxon>Pseudomonadati</taxon>
        <taxon>Pseudomonadota</taxon>
        <taxon>Alphaproteobacteria</taxon>
        <taxon>Rhodospirillales</taxon>
        <taxon>Rhodospirillaceae</taxon>
        <taxon>Magnetospirillum</taxon>
    </lineage>
</organism>
<dbReference type="EMBL" id="JAGTUF010000001">
    <property type="protein sequence ID" value="MBR9970805.1"/>
    <property type="molecule type" value="Genomic_DNA"/>
</dbReference>
<name>A0ABS5I8S1_9PROT</name>
<evidence type="ECO:0000313" key="1">
    <source>
        <dbReference type="EMBL" id="MBR9970805.1"/>
    </source>
</evidence>
<gene>
    <name evidence="1" type="ORF">KEC16_03650</name>
</gene>
<protein>
    <submittedName>
        <fullName evidence="1">Uncharacterized protein</fullName>
    </submittedName>
</protein>
<accession>A0ABS5I8S1</accession>
<sequence length="697" mass="71751">MAEHIQINDVTPRIIYTANGTQAAFTYPFAIFKAADLEVYLDGVKQVSGFTVAGAGSSSGGTATFAAAPAAAVQVTLRRQIAIARTSDYQADGIIRAKTLNDELDYQVAAIQQVAEDASRAIKRSATSASIADLTLPDPVAGKAIGWNADATGLTNDPADFAGTVATVMAQAGIATTAATTAGGHAGTAGSQAGIATTQAGNAAASAAAALASEAAAQDYAAAADVAKVEWQGAWDGATAYAVRDAVSHAGSSWICIEAHTNQVPADNAYWDVLAAKGVDGAGTGDMMAASNLADLTNPAAARTNLDVYAKAASDALYADRALSNLTDAAAARASLGVSSAAQVDDAISGVAAHIDALKTNLAMTILRMIANAGSSYMGMVAGWADEFENLTGITSLGGATYDAAGDCIHNSGTVTTASSSTEWSGGTGDWTFPGDDLEVSANDNFIYTVDDFAGDFAFSFTYKTDESNISLVGVFASASKGSVNTNASTQSFAGWFWDRHSANNFLANNRTIGTGGTSDSSATSAFVNNDVCTFRRVGSTLSVERNGTTVYTFATTSSATLCAFVSQANGSTGHFLDVSWTVPGSPLNATVTSITRHADASPTQGRVTLVVDPQVAVTYGTDNRIRMSHDGGTTWVTGTMAVEAVNLDFPGGYTVDVVTAAFDFTGTPSGTSMQVEWSTFNNKHQLLHAWYPEWRV</sequence>
<evidence type="ECO:0000313" key="2">
    <source>
        <dbReference type="Proteomes" id="UP000680714"/>
    </source>
</evidence>
<keyword evidence="2" id="KW-1185">Reference proteome</keyword>